<dbReference type="Proteomes" id="UP000194841">
    <property type="component" value="Unassembled WGS sequence"/>
</dbReference>
<keyword evidence="1 4" id="KW-0808">Transferase</keyword>
<keyword evidence="5" id="KW-1185">Reference proteome</keyword>
<dbReference type="PROSITE" id="PS51186">
    <property type="entry name" value="GNAT"/>
    <property type="match status" value="1"/>
</dbReference>
<sequence>MIRIAQPHDLYSVVDIYNQTIASRLVTADLDPVSYEDKKPWFESHSTRRPIFVYCHDEQVIGWLSFKSFYGRPAYDGTVEISIYVSESARGKGLGRQLLLFAEHHSEQININVLLAFIFSHNHPSIALFTQNGFSQWGVLPDIANMAGQTCSLTILGKHLSVKNSLI</sequence>
<organism evidence="4 5">
    <name type="scientific">Pseudoalteromonas ulvae</name>
    <dbReference type="NCBI Taxonomy" id="107327"/>
    <lineage>
        <taxon>Bacteria</taxon>
        <taxon>Pseudomonadati</taxon>
        <taxon>Pseudomonadota</taxon>
        <taxon>Gammaproteobacteria</taxon>
        <taxon>Alteromonadales</taxon>
        <taxon>Pseudoalteromonadaceae</taxon>
        <taxon>Pseudoalteromonas</taxon>
    </lineage>
</organism>
<dbReference type="InterPro" id="IPR000182">
    <property type="entry name" value="GNAT_dom"/>
</dbReference>
<evidence type="ECO:0000313" key="5">
    <source>
        <dbReference type="Proteomes" id="UP000194841"/>
    </source>
</evidence>
<dbReference type="OrthoDB" id="5459937at2"/>
<evidence type="ECO:0000259" key="3">
    <source>
        <dbReference type="PROSITE" id="PS51186"/>
    </source>
</evidence>
<protein>
    <submittedName>
        <fullName evidence="4">N-acetyltransferase</fullName>
    </submittedName>
</protein>
<evidence type="ECO:0000256" key="1">
    <source>
        <dbReference type="ARBA" id="ARBA00022679"/>
    </source>
</evidence>
<comment type="caution">
    <text evidence="4">The sequence shown here is derived from an EMBL/GenBank/DDBJ whole genome shotgun (WGS) entry which is preliminary data.</text>
</comment>
<gene>
    <name evidence="4" type="ORF">B1199_10690</name>
</gene>
<dbReference type="GO" id="GO:0016747">
    <property type="term" value="F:acyltransferase activity, transferring groups other than amino-acyl groups"/>
    <property type="evidence" value="ECO:0007669"/>
    <property type="project" value="InterPro"/>
</dbReference>
<proteinExistence type="predicted"/>
<evidence type="ECO:0000313" key="4">
    <source>
        <dbReference type="EMBL" id="OUL57528.1"/>
    </source>
</evidence>
<feature type="domain" description="N-acetyltransferase" evidence="3">
    <location>
        <begin position="1"/>
        <end position="158"/>
    </location>
</feature>
<dbReference type="AlphaFoldDB" id="A0A244CPM6"/>
<keyword evidence="2" id="KW-0012">Acyltransferase</keyword>
<dbReference type="CDD" id="cd04301">
    <property type="entry name" value="NAT_SF"/>
    <property type="match status" value="1"/>
</dbReference>
<reference evidence="4 5" key="1">
    <citation type="submission" date="2017-02" db="EMBL/GenBank/DDBJ databases">
        <title>Pseudoalteromonas ulvae TC14 Genome.</title>
        <authorList>
            <person name="Molmeret M."/>
        </authorList>
    </citation>
    <scope>NUCLEOTIDE SEQUENCE [LARGE SCALE GENOMIC DNA]</scope>
    <source>
        <strain evidence="4">TC14</strain>
    </source>
</reference>
<dbReference type="SUPFAM" id="SSF55729">
    <property type="entry name" value="Acyl-CoA N-acyltransferases (Nat)"/>
    <property type="match status" value="1"/>
</dbReference>
<dbReference type="RefSeq" id="WP_086744111.1">
    <property type="nucleotide sequence ID" value="NZ_MWPV01000003.1"/>
</dbReference>
<dbReference type="EMBL" id="MWPV01000003">
    <property type="protein sequence ID" value="OUL57528.1"/>
    <property type="molecule type" value="Genomic_DNA"/>
</dbReference>
<dbReference type="Gene3D" id="3.40.630.30">
    <property type="match status" value="1"/>
</dbReference>
<dbReference type="PANTHER" id="PTHR43072:SF23">
    <property type="entry name" value="UPF0039 PROTEIN C11D3.02C"/>
    <property type="match status" value="1"/>
</dbReference>
<evidence type="ECO:0000256" key="2">
    <source>
        <dbReference type="ARBA" id="ARBA00023315"/>
    </source>
</evidence>
<accession>A0A244CPM6</accession>
<dbReference type="Pfam" id="PF00583">
    <property type="entry name" value="Acetyltransf_1"/>
    <property type="match status" value="1"/>
</dbReference>
<dbReference type="PANTHER" id="PTHR43072">
    <property type="entry name" value="N-ACETYLTRANSFERASE"/>
    <property type="match status" value="1"/>
</dbReference>
<dbReference type="InterPro" id="IPR016181">
    <property type="entry name" value="Acyl_CoA_acyltransferase"/>
</dbReference>
<name>A0A244CPM6_PSEDV</name>